<evidence type="ECO:0000313" key="4">
    <source>
        <dbReference type="Proteomes" id="UP000254701"/>
    </source>
</evidence>
<dbReference type="InterPro" id="IPR005804">
    <property type="entry name" value="FA_desaturase_dom"/>
</dbReference>
<evidence type="ECO:0000256" key="1">
    <source>
        <dbReference type="SAM" id="Phobius"/>
    </source>
</evidence>
<name>A0A380WMU3_AMIAI</name>
<dbReference type="GO" id="GO:0006629">
    <property type="term" value="P:lipid metabolic process"/>
    <property type="evidence" value="ECO:0007669"/>
    <property type="project" value="InterPro"/>
</dbReference>
<dbReference type="OrthoDB" id="784276at2"/>
<reference evidence="3 4" key="1">
    <citation type="submission" date="2018-06" db="EMBL/GenBank/DDBJ databases">
        <authorList>
            <consortium name="Pathogen Informatics"/>
            <person name="Doyle S."/>
        </authorList>
    </citation>
    <scope>NUCLEOTIDE SEQUENCE [LARGE SCALE GENOMIC DNA]</scope>
    <source>
        <strain evidence="3 4">NCTC10684</strain>
    </source>
</reference>
<dbReference type="RefSeq" id="WP_115731666.1">
    <property type="nucleotide sequence ID" value="NZ_BAAAVY010000002.1"/>
</dbReference>
<sequence>MANRGNKRGTTTRVEWPTVFLIAACYGAWLVAGLLVWPSYPVAALVLMVLTVALQSSLVHEVLHGHPTRNARINEALVSLPIGLLWPYRRFKTIHLRHHADEKLTDPFDDPESYYRALWQHDDLPEAMKLVLRINNTMAGRFVLGPLLSCIGFVIDDAKAIAGGDKAVRTAWLLHAAGLAIVLPVIQFGFSLPLWLYILVPVWLGHSLISIRTFAEHQWSEHPEGRTVIVERSPLSILFLNNNLHFVHHKSPTVAWYKLPELFRARREEWLRMNKGYAYPNYFALVKAYAFRAKEPVCHPALRRAPEPGRAFVPRVRARNVNGLGTAPVPAEPPKE</sequence>
<gene>
    <name evidence="3" type="ORF">NCTC10684_02755</name>
</gene>
<dbReference type="Pfam" id="PF00487">
    <property type="entry name" value="FA_desaturase"/>
    <property type="match status" value="1"/>
</dbReference>
<keyword evidence="1" id="KW-0472">Membrane</keyword>
<keyword evidence="1" id="KW-1133">Transmembrane helix</keyword>
<protein>
    <submittedName>
        <fullName evidence="3">Fatty acid desaturase</fullName>
    </submittedName>
</protein>
<dbReference type="EMBL" id="UFSM01000001">
    <property type="protein sequence ID" value="SUU89514.1"/>
    <property type="molecule type" value="Genomic_DNA"/>
</dbReference>
<dbReference type="Proteomes" id="UP000254701">
    <property type="component" value="Unassembled WGS sequence"/>
</dbReference>
<feature type="domain" description="Fatty acid desaturase" evidence="2">
    <location>
        <begin position="36"/>
        <end position="278"/>
    </location>
</feature>
<dbReference type="CDD" id="cd03509">
    <property type="entry name" value="DesA_FADS-like"/>
    <property type="match status" value="1"/>
</dbReference>
<organism evidence="3 4">
    <name type="scientific">Aminobacter aminovorans</name>
    <name type="common">Chelatobacter heintzii</name>
    <dbReference type="NCBI Taxonomy" id="83263"/>
    <lineage>
        <taxon>Bacteria</taxon>
        <taxon>Pseudomonadati</taxon>
        <taxon>Pseudomonadota</taxon>
        <taxon>Alphaproteobacteria</taxon>
        <taxon>Hyphomicrobiales</taxon>
        <taxon>Phyllobacteriaceae</taxon>
        <taxon>Aminobacter</taxon>
    </lineage>
</organism>
<evidence type="ECO:0000313" key="3">
    <source>
        <dbReference type="EMBL" id="SUU89514.1"/>
    </source>
</evidence>
<dbReference type="AlphaFoldDB" id="A0A380WMU3"/>
<feature type="transmembrane region" description="Helical" evidence="1">
    <location>
        <begin position="43"/>
        <end position="63"/>
    </location>
</feature>
<accession>A0A380WMU3</accession>
<evidence type="ECO:0000259" key="2">
    <source>
        <dbReference type="Pfam" id="PF00487"/>
    </source>
</evidence>
<keyword evidence="1" id="KW-0812">Transmembrane</keyword>
<proteinExistence type="predicted"/>
<feature type="transmembrane region" description="Helical" evidence="1">
    <location>
        <begin position="175"/>
        <end position="204"/>
    </location>
</feature>
<feature type="transmembrane region" description="Helical" evidence="1">
    <location>
        <begin position="16"/>
        <end position="37"/>
    </location>
</feature>